<geneLocation type="plasmid" evidence="1 3">
    <name>pNBRC108728a</name>
</geneLocation>
<keyword evidence="3" id="KW-1185">Reference proteome</keyword>
<protein>
    <recommendedName>
        <fullName evidence="4">DNA-binding protein</fullName>
    </recommendedName>
</protein>
<evidence type="ECO:0000313" key="2">
    <source>
        <dbReference type="EMBL" id="BDZ52918.1"/>
    </source>
</evidence>
<accession>A0ABM8GV56</accession>
<evidence type="ECO:0000313" key="1">
    <source>
        <dbReference type="EMBL" id="BDZ52351.1"/>
    </source>
</evidence>
<name>A0ABM8GV56_9MICO</name>
<reference evidence="1" key="1">
    <citation type="journal article" date="2014" name="Int. J. Syst. Evol. Microbiol.">
        <title>Complete genome of a new Firmicutes species belonging to the dominant human colonic microbiota ('Ruminococcus bicirculans') reveals two chromosomes and a selective capacity to utilize plant glucans.</title>
        <authorList>
            <consortium name="NISC Comparative Sequencing Program"/>
            <person name="Wegmann U."/>
            <person name="Louis P."/>
            <person name="Goesmann A."/>
            <person name="Henrissat B."/>
            <person name="Duncan S.H."/>
            <person name="Flint H.J."/>
        </authorList>
    </citation>
    <scope>NUCLEOTIDE SEQUENCE</scope>
    <source>
        <strain evidence="1">NBRC 108728</strain>
    </source>
</reference>
<dbReference type="EMBL" id="AP027733">
    <property type="protein sequence ID" value="BDZ52351.1"/>
    <property type="molecule type" value="Genomic_DNA"/>
</dbReference>
<keyword evidence="1" id="KW-0614">Plasmid</keyword>
<gene>
    <name evidence="1" type="ORF">GCM10025867_45920</name>
    <name evidence="2" type="ORF">GCM10025867_51590</name>
</gene>
<organism evidence="1 3">
    <name type="scientific">Frondihabitans sucicola</name>
    <dbReference type="NCBI Taxonomy" id="1268041"/>
    <lineage>
        <taxon>Bacteria</taxon>
        <taxon>Bacillati</taxon>
        <taxon>Actinomycetota</taxon>
        <taxon>Actinomycetes</taxon>
        <taxon>Micrococcales</taxon>
        <taxon>Microbacteriaceae</taxon>
        <taxon>Frondihabitans</taxon>
    </lineage>
</organism>
<dbReference type="Proteomes" id="UP001321486">
    <property type="component" value="Plasmid pNBRC108728a"/>
</dbReference>
<reference evidence="3" key="2">
    <citation type="journal article" date="2019" name="Int. J. Syst. Evol. Microbiol.">
        <title>The Global Catalogue of Microorganisms (GCM) 10K type strain sequencing project: providing services to taxonomists for standard genome sequencing and annotation.</title>
        <authorList>
            <consortium name="The Broad Institute Genomics Platform"/>
            <consortium name="The Broad Institute Genome Sequencing Center for Infectious Disease"/>
            <person name="Wu L."/>
            <person name="Ma J."/>
        </authorList>
    </citation>
    <scope>NUCLEOTIDE SEQUENCE [LARGE SCALE GENOMIC DNA]</scope>
    <source>
        <strain evidence="3">NBRC 108728</strain>
    </source>
</reference>
<dbReference type="CDD" id="cd03524">
    <property type="entry name" value="RPA2_OBF_family"/>
    <property type="match status" value="1"/>
</dbReference>
<sequence>MTEARLGDGFRHIAGTVTEAAEALDDVTYFDIVLADGRPVNCLYPNDPIDDLAPRLIEGAAVTIRGELSSYTEVDPPLLSIAAFPEAILLERT</sequence>
<dbReference type="RefSeq" id="WP_286347201.1">
    <property type="nucleotide sequence ID" value="NZ_AP027733.1"/>
</dbReference>
<evidence type="ECO:0008006" key="4">
    <source>
        <dbReference type="Google" id="ProtNLM"/>
    </source>
</evidence>
<reference evidence="1" key="3">
    <citation type="submission" date="2023-02" db="EMBL/GenBank/DDBJ databases">
        <authorList>
            <person name="Sun Q."/>
            <person name="Mori K."/>
        </authorList>
    </citation>
    <scope>NUCLEOTIDE SEQUENCE</scope>
    <source>
        <strain evidence="1">NBRC 108728</strain>
        <plasmid evidence="1">pNBRC108728a</plasmid>
    </source>
</reference>
<proteinExistence type="predicted"/>
<dbReference type="EMBL" id="AP027733">
    <property type="protein sequence ID" value="BDZ52918.1"/>
    <property type="molecule type" value="Genomic_DNA"/>
</dbReference>
<evidence type="ECO:0000313" key="3">
    <source>
        <dbReference type="Proteomes" id="UP001321486"/>
    </source>
</evidence>